<feature type="region of interest" description="Disordered" evidence="1">
    <location>
        <begin position="70"/>
        <end position="106"/>
    </location>
</feature>
<evidence type="ECO:0000256" key="2">
    <source>
        <dbReference type="SAM" id="Phobius"/>
    </source>
</evidence>
<feature type="domain" description="DUF2914" evidence="3">
    <location>
        <begin position="167"/>
        <end position="227"/>
    </location>
</feature>
<comment type="caution">
    <text evidence="4">The sequence shown here is derived from an EMBL/GenBank/DDBJ whole genome shotgun (WGS) entry which is preliminary data.</text>
</comment>
<feature type="transmembrane region" description="Helical" evidence="2">
    <location>
        <begin position="25"/>
        <end position="46"/>
    </location>
</feature>
<feature type="compositionally biased region" description="Basic and acidic residues" evidence="1">
    <location>
        <begin position="87"/>
        <end position="97"/>
    </location>
</feature>
<evidence type="ECO:0000313" key="5">
    <source>
        <dbReference type="Proteomes" id="UP000295830"/>
    </source>
</evidence>
<sequence>MRVYIDDTHHDHQAEEIIEYRWDRIIGAMLALVLLLAGTVGGWYLMRPSPTPAPLFTPVPVIVPVDRPEPEKAAEAAPPTVVALEESPGHTGDDSKPASKGVQSQPSIVGATLSRVQILSEALVRARLTRDVVNREPVGTASALIPMNAGGLIRVYLFTEMDGLKGQTIHHDWYLNDQRMARVTMRPQGERIAASSSKYIDQNMRGAWRVEVTTEQGEPLARSEFEVR</sequence>
<keyword evidence="2" id="KW-1133">Transmembrane helix</keyword>
<name>A0A4R7JPU9_9GAMM</name>
<dbReference type="EMBL" id="SOAX01000004">
    <property type="protein sequence ID" value="TDT40191.1"/>
    <property type="molecule type" value="Genomic_DNA"/>
</dbReference>
<feature type="compositionally biased region" description="Low complexity" evidence="1">
    <location>
        <begin position="75"/>
        <end position="86"/>
    </location>
</feature>
<dbReference type="Pfam" id="PF11141">
    <property type="entry name" value="DUF2914"/>
    <property type="match status" value="1"/>
</dbReference>
<evidence type="ECO:0000313" key="4">
    <source>
        <dbReference type="EMBL" id="TDT40191.1"/>
    </source>
</evidence>
<evidence type="ECO:0000256" key="1">
    <source>
        <dbReference type="SAM" id="MobiDB-lite"/>
    </source>
</evidence>
<keyword evidence="2" id="KW-0812">Transmembrane</keyword>
<dbReference type="InterPro" id="IPR022606">
    <property type="entry name" value="DUF2914"/>
</dbReference>
<gene>
    <name evidence="4" type="ORF">DES49_1955</name>
</gene>
<protein>
    <recommendedName>
        <fullName evidence="3">DUF2914 domain-containing protein</fullName>
    </recommendedName>
</protein>
<keyword evidence="2" id="KW-0472">Membrane</keyword>
<keyword evidence="5" id="KW-1185">Reference proteome</keyword>
<evidence type="ECO:0000259" key="3">
    <source>
        <dbReference type="Pfam" id="PF11141"/>
    </source>
</evidence>
<accession>A0A4R7JPU9</accession>
<organism evidence="4 5">
    <name type="scientific">Halospina denitrificans</name>
    <dbReference type="NCBI Taxonomy" id="332522"/>
    <lineage>
        <taxon>Bacteria</taxon>
        <taxon>Pseudomonadati</taxon>
        <taxon>Pseudomonadota</taxon>
        <taxon>Gammaproteobacteria</taxon>
        <taxon>Halospina</taxon>
    </lineage>
</organism>
<dbReference type="Proteomes" id="UP000295830">
    <property type="component" value="Unassembled WGS sequence"/>
</dbReference>
<dbReference type="AlphaFoldDB" id="A0A4R7JPU9"/>
<reference evidence="4 5" key="1">
    <citation type="submission" date="2019-03" db="EMBL/GenBank/DDBJ databases">
        <title>Genomic Encyclopedia of Type Strains, Phase IV (KMG-IV): sequencing the most valuable type-strain genomes for metagenomic binning, comparative biology and taxonomic classification.</title>
        <authorList>
            <person name="Goeker M."/>
        </authorList>
    </citation>
    <scope>NUCLEOTIDE SEQUENCE [LARGE SCALE GENOMIC DNA]</scope>
    <source>
        <strain evidence="4 5">DSM 15505</strain>
    </source>
</reference>
<proteinExistence type="predicted"/>